<dbReference type="Pfam" id="PF00888">
    <property type="entry name" value="Cullin"/>
    <property type="match status" value="1"/>
</dbReference>
<dbReference type="GO" id="GO:0043066">
    <property type="term" value="P:negative regulation of apoptotic process"/>
    <property type="evidence" value="ECO:0007669"/>
    <property type="project" value="UniProtKB-ARBA"/>
</dbReference>
<evidence type="ECO:0000256" key="4">
    <source>
        <dbReference type="ARBA" id="ARBA00022499"/>
    </source>
</evidence>
<dbReference type="Gene3D" id="1.10.10.10">
    <property type="entry name" value="Winged helix-like DNA-binding domain superfamily/Winged helix DNA-binding domain"/>
    <property type="match status" value="2"/>
</dbReference>
<proteinExistence type="inferred from homology"/>
<keyword evidence="4" id="KW-1017">Isopeptide bond</keyword>
<evidence type="ECO:0000256" key="6">
    <source>
        <dbReference type="ARBA" id="ARBA00022843"/>
    </source>
</evidence>
<dbReference type="PROSITE" id="PS01256">
    <property type="entry name" value="CULLIN_1"/>
    <property type="match status" value="1"/>
</dbReference>
<dbReference type="FunFam" id="1.10.10.10:FF:000014">
    <property type="entry name" value="Cullin 1"/>
    <property type="match status" value="1"/>
</dbReference>
<name>A0A7R9HW16_9NEOP</name>
<dbReference type="Gene3D" id="1.20.1310.10">
    <property type="entry name" value="Cullin Repeats"/>
    <property type="match status" value="4"/>
</dbReference>
<dbReference type="InterPro" id="IPR036390">
    <property type="entry name" value="WH_DNA-bd_sf"/>
</dbReference>
<dbReference type="GO" id="GO:0010564">
    <property type="term" value="P:regulation of cell cycle process"/>
    <property type="evidence" value="ECO:0007669"/>
    <property type="project" value="UniProtKB-ARBA"/>
</dbReference>
<keyword evidence="3" id="KW-0488">Methylation</keyword>
<evidence type="ECO:0000256" key="8">
    <source>
        <dbReference type="PROSITE-ProRule" id="PRU00330"/>
    </source>
</evidence>
<dbReference type="GO" id="GO:0019005">
    <property type="term" value="C:SCF ubiquitin ligase complex"/>
    <property type="evidence" value="ECO:0007669"/>
    <property type="project" value="UniProtKB-ARBA"/>
</dbReference>
<gene>
    <name evidence="11" type="ORF">TBIB3V08_LOCUS735</name>
</gene>
<feature type="domain" description="Cullin family profile" evidence="10">
    <location>
        <begin position="392"/>
        <end position="620"/>
    </location>
</feature>
<dbReference type="InterPro" id="IPR016157">
    <property type="entry name" value="Cullin_CS"/>
</dbReference>
<evidence type="ECO:0000256" key="5">
    <source>
        <dbReference type="ARBA" id="ARBA00022786"/>
    </source>
</evidence>
<dbReference type="FunFam" id="1.20.1310.10:FF:000011">
    <property type="entry name" value="Cullin 1"/>
    <property type="match status" value="1"/>
</dbReference>
<protein>
    <recommendedName>
        <fullName evidence="7">Cullin-1</fullName>
    </recommendedName>
</protein>
<dbReference type="FunFam" id="4.10.1030.10:FF:000001">
    <property type="entry name" value="Putative Cullin-1"/>
    <property type="match status" value="1"/>
</dbReference>
<dbReference type="GO" id="GO:0031146">
    <property type="term" value="P:SCF-dependent proteasomal ubiquitin-dependent protein catabolic process"/>
    <property type="evidence" value="ECO:0007669"/>
    <property type="project" value="UniProtKB-ARBA"/>
</dbReference>
<accession>A0A7R9HW16</accession>
<dbReference type="Pfam" id="PF10557">
    <property type="entry name" value="Cullin_Nedd8"/>
    <property type="match status" value="1"/>
</dbReference>
<dbReference type="AlphaFoldDB" id="A0A7R9HW16"/>
<dbReference type="GO" id="GO:1902532">
    <property type="term" value="P:negative regulation of intracellular signal transduction"/>
    <property type="evidence" value="ECO:0007669"/>
    <property type="project" value="UniProtKB-ARBA"/>
</dbReference>
<dbReference type="GO" id="GO:0070936">
    <property type="term" value="P:protein K48-linked ubiquitination"/>
    <property type="evidence" value="ECO:0007669"/>
    <property type="project" value="UniProtKB-ARBA"/>
</dbReference>
<keyword evidence="5" id="KW-0833">Ubl conjugation pathway</keyword>
<dbReference type="InterPro" id="IPR019559">
    <property type="entry name" value="Cullin_neddylation_domain"/>
</dbReference>
<dbReference type="SUPFAM" id="SSF46785">
    <property type="entry name" value="Winged helix' DNA-binding domain"/>
    <property type="match status" value="1"/>
</dbReference>
<reference evidence="11" key="1">
    <citation type="submission" date="2020-11" db="EMBL/GenBank/DDBJ databases">
        <authorList>
            <person name="Tran Van P."/>
        </authorList>
    </citation>
    <scope>NUCLEOTIDE SEQUENCE</scope>
</reference>
<dbReference type="SUPFAM" id="SSF75632">
    <property type="entry name" value="Cullin homology domain"/>
    <property type="match status" value="1"/>
</dbReference>
<dbReference type="InterPro" id="IPR016158">
    <property type="entry name" value="Cullin_homology"/>
</dbReference>
<dbReference type="InterPro" id="IPR036388">
    <property type="entry name" value="WH-like_DNA-bd_sf"/>
</dbReference>
<dbReference type="SMART" id="SM00884">
    <property type="entry name" value="Cullin_Nedd8"/>
    <property type="match status" value="1"/>
</dbReference>
<dbReference type="GO" id="GO:0031625">
    <property type="term" value="F:ubiquitin protein ligase binding"/>
    <property type="evidence" value="ECO:0007669"/>
    <property type="project" value="InterPro"/>
</dbReference>
<dbReference type="FunFam" id="1.10.10.10:FF:000161">
    <property type="entry name" value="Cullin 1"/>
    <property type="match status" value="1"/>
</dbReference>
<dbReference type="EMBL" id="OD564387">
    <property type="protein sequence ID" value="CAD7438138.1"/>
    <property type="molecule type" value="Genomic_DNA"/>
</dbReference>
<evidence type="ECO:0000256" key="3">
    <source>
        <dbReference type="ARBA" id="ARBA00022481"/>
    </source>
</evidence>
<dbReference type="PANTHER" id="PTHR11932">
    <property type="entry name" value="CULLIN"/>
    <property type="match status" value="1"/>
</dbReference>
<dbReference type="InterPro" id="IPR036317">
    <property type="entry name" value="Cullin_homology_sf"/>
</dbReference>
<dbReference type="SUPFAM" id="SSF74788">
    <property type="entry name" value="Cullin repeat-like"/>
    <property type="match status" value="1"/>
</dbReference>
<dbReference type="InterPro" id="IPR045093">
    <property type="entry name" value="Cullin"/>
</dbReference>
<evidence type="ECO:0000256" key="1">
    <source>
        <dbReference type="ARBA" id="ARBA00004906"/>
    </source>
</evidence>
<evidence type="ECO:0000256" key="7">
    <source>
        <dbReference type="ARBA" id="ARBA00069612"/>
    </source>
</evidence>
<organism evidence="11">
    <name type="scientific">Timema bartmani</name>
    <dbReference type="NCBI Taxonomy" id="61472"/>
    <lineage>
        <taxon>Eukaryota</taxon>
        <taxon>Metazoa</taxon>
        <taxon>Ecdysozoa</taxon>
        <taxon>Arthropoda</taxon>
        <taxon>Hexapoda</taxon>
        <taxon>Insecta</taxon>
        <taxon>Pterygota</taxon>
        <taxon>Neoptera</taxon>
        <taxon>Polyneoptera</taxon>
        <taxon>Phasmatodea</taxon>
        <taxon>Timematodea</taxon>
        <taxon>Timematoidea</taxon>
        <taxon>Timematidae</taxon>
        <taxon>Timema</taxon>
    </lineage>
</organism>
<dbReference type="InterPro" id="IPR001373">
    <property type="entry name" value="Cullin_N"/>
</dbReference>
<evidence type="ECO:0000259" key="10">
    <source>
        <dbReference type="PROSITE" id="PS50069"/>
    </source>
</evidence>
<dbReference type="InterPro" id="IPR059120">
    <property type="entry name" value="Cullin-like_AB"/>
</dbReference>
<dbReference type="FunFam" id="1.20.1310.10:FF:000023">
    <property type="entry name" value="cullin-1"/>
    <property type="match status" value="1"/>
</dbReference>
<dbReference type="InterPro" id="IPR016159">
    <property type="entry name" value="Cullin_repeat-like_dom_sf"/>
</dbReference>
<dbReference type="GO" id="GO:0006915">
    <property type="term" value="P:apoptotic process"/>
    <property type="evidence" value="ECO:0007669"/>
    <property type="project" value="UniProtKB-ARBA"/>
</dbReference>
<comment type="pathway">
    <text evidence="1">Protein modification; protein ubiquitination.</text>
</comment>
<dbReference type="PROSITE" id="PS50069">
    <property type="entry name" value="CULLIN_2"/>
    <property type="match status" value="1"/>
</dbReference>
<dbReference type="Gene3D" id="4.10.1030.10">
    <property type="entry name" value="Ring Box Chain A, domain 5"/>
    <property type="match status" value="1"/>
</dbReference>
<sequence length="747" mass="86694">MSGHKNQSSNPPGLKQIDLDQIWGDLKEGIEQGQADHVYNYCTSVHQQMNRNPSKSKKGQASGGAQLVGLELYKRLREFLRIYLVTLLKDGLDLMDEDVLQFYTRQWEEYQFSSKVLNGVCAYLNRHWVRRECEEGRKGIYQIYQLALVTWRDNLFKHLNKQVTNAVLKLIERERNGETINTRLVSGLNEEDPAAKGQNLSVYKESFENVFLEDTERFYTRESTEFLRQNPVTEYMKKAEQRLLEEQKRVQVYLHETTNERLAKTCERVLIEKHLEIFHSEFQNLLDADKNDDLGRMYQLVARIPDGLGELRNLLESHIANQGLSAIDKCGDSANNDPKIYVNTILEVHKKYNALVLTAFNNDSGFVAALDKACGRFINSNAVTKQANSSSKSPELLAKYCDLLLKKSSKNPEEAELEDTLNQVMVVFKYIEDKDVFQKFYSKMLAKRLVQHMSASDDAEASMISKLKQACGFEYTSKLQRMFQDIGVSKDLNEQFRKHLVNSNEPLDIDFSIQVLSSGSWPFQQSFTFSLPTELERSVHRFTTFYSGQHSGRKLNWLYNMSKGELLTNCFKNRYTLQASTFQMAVLLQYNTSETWSIQQLHESTQIKQDFLIQVLQILLKAKLLQSDDDENELHSNSIVSLFTGYKNKKLRVNINIPMKTELKVEQETTHKHIEEDRKLLIQAAIVRIMKMRKVLKHQQLVAEVLNQLSQRFKPRVHIIKKCIDILIEKEYLERTEGQKDTYSYLA</sequence>
<keyword evidence="6" id="KW-0832">Ubl conjugation</keyword>
<dbReference type="Pfam" id="PF26557">
    <property type="entry name" value="Cullin_AB"/>
    <property type="match status" value="1"/>
</dbReference>
<dbReference type="SMART" id="SM00182">
    <property type="entry name" value="CULLIN"/>
    <property type="match status" value="1"/>
</dbReference>
<comment type="similarity">
    <text evidence="2 8 9">Belongs to the cullin family.</text>
</comment>
<dbReference type="FunFam" id="1.20.1310.10:FF:000007">
    <property type="entry name" value="Cullin 1"/>
    <property type="match status" value="1"/>
</dbReference>
<evidence type="ECO:0000256" key="9">
    <source>
        <dbReference type="RuleBase" id="RU003829"/>
    </source>
</evidence>
<dbReference type="FunFam" id="1.20.1310.10:FF:000019">
    <property type="entry name" value="Cullin 1"/>
    <property type="match status" value="1"/>
</dbReference>
<evidence type="ECO:0000313" key="11">
    <source>
        <dbReference type="EMBL" id="CAD7438138.1"/>
    </source>
</evidence>
<evidence type="ECO:0000256" key="2">
    <source>
        <dbReference type="ARBA" id="ARBA00006019"/>
    </source>
</evidence>